<evidence type="ECO:0000313" key="3">
    <source>
        <dbReference type="Proteomes" id="UP000265520"/>
    </source>
</evidence>
<accession>A0A392UDK1</accession>
<feature type="compositionally biased region" description="Basic and acidic residues" evidence="1">
    <location>
        <begin position="34"/>
        <end position="43"/>
    </location>
</feature>
<proteinExistence type="predicted"/>
<dbReference type="Proteomes" id="UP000265520">
    <property type="component" value="Unassembled WGS sequence"/>
</dbReference>
<sequence length="43" mass="4982">FVLWYRRSAPPTVEMTGTPSTNSSLMRSKARRKWASDQDSLHE</sequence>
<organism evidence="2 3">
    <name type="scientific">Trifolium medium</name>
    <dbReference type="NCBI Taxonomy" id="97028"/>
    <lineage>
        <taxon>Eukaryota</taxon>
        <taxon>Viridiplantae</taxon>
        <taxon>Streptophyta</taxon>
        <taxon>Embryophyta</taxon>
        <taxon>Tracheophyta</taxon>
        <taxon>Spermatophyta</taxon>
        <taxon>Magnoliopsida</taxon>
        <taxon>eudicotyledons</taxon>
        <taxon>Gunneridae</taxon>
        <taxon>Pentapetalae</taxon>
        <taxon>rosids</taxon>
        <taxon>fabids</taxon>
        <taxon>Fabales</taxon>
        <taxon>Fabaceae</taxon>
        <taxon>Papilionoideae</taxon>
        <taxon>50 kb inversion clade</taxon>
        <taxon>NPAAA clade</taxon>
        <taxon>Hologalegina</taxon>
        <taxon>IRL clade</taxon>
        <taxon>Trifolieae</taxon>
        <taxon>Trifolium</taxon>
    </lineage>
</organism>
<name>A0A392UDK1_9FABA</name>
<evidence type="ECO:0000256" key="1">
    <source>
        <dbReference type="SAM" id="MobiDB-lite"/>
    </source>
</evidence>
<feature type="region of interest" description="Disordered" evidence="1">
    <location>
        <begin position="12"/>
        <end position="43"/>
    </location>
</feature>
<comment type="caution">
    <text evidence="2">The sequence shown here is derived from an EMBL/GenBank/DDBJ whole genome shotgun (WGS) entry which is preliminary data.</text>
</comment>
<keyword evidence="3" id="KW-1185">Reference proteome</keyword>
<reference evidence="2 3" key="1">
    <citation type="journal article" date="2018" name="Front. Plant Sci.">
        <title>Red Clover (Trifolium pratense) and Zigzag Clover (T. medium) - A Picture of Genomic Similarities and Differences.</title>
        <authorList>
            <person name="Dluhosova J."/>
            <person name="Istvanek J."/>
            <person name="Nedelnik J."/>
            <person name="Repkova J."/>
        </authorList>
    </citation>
    <scope>NUCLEOTIDE SEQUENCE [LARGE SCALE GENOMIC DNA]</scope>
    <source>
        <strain evidence="3">cv. 10/8</strain>
        <tissue evidence="2">Leaf</tissue>
    </source>
</reference>
<feature type="non-terminal residue" evidence="2">
    <location>
        <position position="1"/>
    </location>
</feature>
<evidence type="ECO:0000313" key="2">
    <source>
        <dbReference type="EMBL" id="MCI70496.1"/>
    </source>
</evidence>
<feature type="compositionally biased region" description="Polar residues" evidence="1">
    <location>
        <begin position="15"/>
        <end position="26"/>
    </location>
</feature>
<dbReference type="EMBL" id="LXQA010777124">
    <property type="protein sequence ID" value="MCI70496.1"/>
    <property type="molecule type" value="Genomic_DNA"/>
</dbReference>
<dbReference type="AlphaFoldDB" id="A0A392UDK1"/>
<protein>
    <submittedName>
        <fullName evidence="2">Uncharacterized protein</fullName>
    </submittedName>
</protein>